<gene>
    <name evidence="2" type="ORF">TCNE_LOCUS12944</name>
</gene>
<dbReference type="GO" id="GO:2000036">
    <property type="term" value="P:regulation of stem cell population maintenance"/>
    <property type="evidence" value="ECO:0007669"/>
    <property type="project" value="UniProtKB-ARBA"/>
</dbReference>
<dbReference type="Proteomes" id="UP000050794">
    <property type="component" value="Unassembled WGS sequence"/>
</dbReference>
<keyword evidence="3" id="KW-1185">Reference proteome</keyword>
<dbReference type="InterPro" id="IPR038635">
    <property type="entry name" value="CCR4-NOT_su2/3/5_C_sf"/>
</dbReference>
<name>A0A183UWS4_TOXCA</name>
<sequence>MSLRVWLTRSQHGGVKEQMTTYEKGSYNAFDSAQWRKVPEELKLKYEELELRPKLPDSLLPSSAHQIPQSTSVDLSLIQS</sequence>
<reference evidence="2 3" key="2">
    <citation type="submission" date="2018-11" db="EMBL/GenBank/DDBJ databases">
        <authorList>
            <consortium name="Pathogen Informatics"/>
        </authorList>
    </citation>
    <scope>NUCLEOTIDE SEQUENCE [LARGE SCALE GENOMIC DNA]</scope>
</reference>
<feature type="domain" description="NOT2/NOT3/NOT5 C-terminal" evidence="1">
    <location>
        <begin position="3"/>
        <end position="49"/>
    </location>
</feature>
<organism evidence="3 4">
    <name type="scientific">Toxocara canis</name>
    <name type="common">Canine roundworm</name>
    <dbReference type="NCBI Taxonomy" id="6265"/>
    <lineage>
        <taxon>Eukaryota</taxon>
        <taxon>Metazoa</taxon>
        <taxon>Ecdysozoa</taxon>
        <taxon>Nematoda</taxon>
        <taxon>Chromadorea</taxon>
        <taxon>Rhabditida</taxon>
        <taxon>Spirurina</taxon>
        <taxon>Ascaridomorpha</taxon>
        <taxon>Ascaridoidea</taxon>
        <taxon>Toxocaridae</taxon>
        <taxon>Toxocara</taxon>
    </lineage>
</organism>
<evidence type="ECO:0000313" key="4">
    <source>
        <dbReference type="WBParaSite" id="TCNE_0001294401-mRNA-1"/>
    </source>
</evidence>
<protein>
    <submittedName>
        <fullName evidence="4">NOT2_3_5 domain-containing protein</fullName>
    </submittedName>
</protein>
<proteinExistence type="predicted"/>
<reference evidence="4" key="1">
    <citation type="submission" date="2016-06" db="UniProtKB">
        <authorList>
            <consortium name="WormBaseParasite"/>
        </authorList>
    </citation>
    <scope>IDENTIFICATION</scope>
</reference>
<dbReference type="EMBL" id="UYWY01021490">
    <property type="protein sequence ID" value="VDM44265.1"/>
    <property type="molecule type" value="Genomic_DNA"/>
</dbReference>
<evidence type="ECO:0000259" key="1">
    <source>
        <dbReference type="Pfam" id="PF04153"/>
    </source>
</evidence>
<dbReference type="InterPro" id="IPR007282">
    <property type="entry name" value="NOT2/3/5_C"/>
</dbReference>
<accession>A0A183UWS4</accession>
<dbReference type="WBParaSite" id="TCNE_0001294401-mRNA-1">
    <property type="protein sequence ID" value="TCNE_0001294401-mRNA-1"/>
    <property type="gene ID" value="TCNE_0001294401"/>
</dbReference>
<dbReference type="AlphaFoldDB" id="A0A183UWS4"/>
<evidence type="ECO:0000313" key="3">
    <source>
        <dbReference type="Proteomes" id="UP000050794"/>
    </source>
</evidence>
<dbReference type="GO" id="GO:0006355">
    <property type="term" value="P:regulation of DNA-templated transcription"/>
    <property type="evidence" value="ECO:0007669"/>
    <property type="project" value="InterPro"/>
</dbReference>
<evidence type="ECO:0000313" key="2">
    <source>
        <dbReference type="EMBL" id="VDM44265.1"/>
    </source>
</evidence>
<dbReference type="Pfam" id="PF04153">
    <property type="entry name" value="NOT2_3_5_C"/>
    <property type="match status" value="1"/>
</dbReference>
<dbReference type="Gene3D" id="2.30.30.1020">
    <property type="entry name" value="CCR4-NOT complex subunit 2/3/5, C-terminal domain"/>
    <property type="match status" value="1"/>
</dbReference>